<protein>
    <submittedName>
        <fullName evidence="1">Uncharacterized protein</fullName>
    </submittedName>
</protein>
<gene>
    <name evidence="1" type="ORF">LCGC14_0548730</name>
</gene>
<accession>A0A0F9UYW6</accession>
<proteinExistence type="predicted"/>
<sequence length="125" mass="14701">MNVYKCIAEDCYQEKYNSFSEDCFELVIAETRGKAKSLAHSYLKKMGGLAYYGEFTDWRVMLEAKNINYKEEGIPENDSPIWWIGLNLREIMQMFIEDTLYDAETSLKYLDEHLEILNQLEMITG</sequence>
<organism evidence="1">
    <name type="scientific">marine sediment metagenome</name>
    <dbReference type="NCBI Taxonomy" id="412755"/>
    <lineage>
        <taxon>unclassified sequences</taxon>
        <taxon>metagenomes</taxon>
        <taxon>ecological metagenomes</taxon>
    </lineage>
</organism>
<reference evidence="1" key="1">
    <citation type="journal article" date="2015" name="Nature">
        <title>Complex archaea that bridge the gap between prokaryotes and eukaryotes.</title>
        <authorList>
            <person name="Spang A."/>
            <person name="Saw J.H."/>
            <person name="Jorgensen S.L."/>
            <person name="Zaremba-Niedzwiedzka K."/>
            <person name="Martijn J."/>
            <person name="Lind A.E."/>
            <person name="van Eijk R."/>
            <person name="Schleper C."/>
            <person name="Guy L."/>
            <person name="Ettema T.J."/>
        </authorList>
    </citation>
    <scope>NUCLEOTIDE SEQUENCE</scope>
</reference>
<evidence type="ECO:0000313" key="1">
    <source>
        <dbReference type="EMBL" id="KKN58778.1"/>
    </source>
</evidence>
<dbReference type="AlphaFoldDB" id="A0A0F9UYW6"/>
<comment type="caution">
    <text evidence="1">The sequence shown here is derived from an EMBL/GenBank/DDBJ whole genome shotgun (WGS) entry which is preliminary data.</text>
</comment>
<dbReference type="EMBL" id="LAZR01000748">
    <property type="protein sequence ID" value="KKN58778.1"/>
    <property type="molecule type" value="Genomic_DNA"/>
</dbReference>
<name>A0A0F9UYW6_9ZZZZ</name>